<organism evidence="1 2">
    <name type="scientific">Niallia circulans</name>
    <name type="common">Bacillus circulans</name>
    <dbReference type="NCBI Taxonomy" id="1397"/>
    <lineage>
        <taxon>Bacteria</taxon>
        <taxon>Bacillati</taxon>
        <taxon>Bacillota</taxon>
        <taxon>Bacilli</taxon>
        <taxon>Bacillales</taxon>
        <taxon>Bacillaceae</taxon>
        <taxon>Niallia</taxon>
    </lineage>
</organism>
<protein>
    <submittedName>
        <fullName evidence="1">Uncharacterized protein</fullName>
    </submittedName>
</protein>
<dbReference type="AlphaFoldDB" id="A0A553SSE0"/>
<name>A0A553SSE0_NIACI</name>
<proteinExistence type="predicted"/>
<gene>
    <name evidence="1" type="ORF">CEQ21_02825</name>
</gene>
<dbReference type="Proteomes" id="UP000319837">
    <property type="component" value="Unassembled WGS sequence"/>
</dbReference>
<reference evidence="2" key="1">
    <citation type="submission" date="2018-10" db="EMBL/GenBank/DDBJ databases">
        <title>FDA dAtabase for Regulatory Grade micrObial Sequences (FDA-ARGOS): Supporting development and validation of Infectious Disease Dx tests.</title>
        <authorList>
            <person name="Minogue T."/>
            <person name="Wolcott M."/>
            <person name="Wasieloski L."/>
            <person name="Aguilar W."/>
            <person name="Moore D."/>
            <person name="Tallon L."/>
            <person name="Sadzewicz L."/>
            <person name="Sengamalay N."/>
            <person name="Ott S."/>
            <person name="Godinez A."/>
            <person name="Nagaraj S."/>
            <person name="Vavikolanu K."/>
            <person name="Vyas G."/>
            <person name="Nadendla S."/>
            <person name="George J."/>
            <person name="Sichtig H."/>
        </authorList>
    </citation>
    <scope>NUCLEOTIDE SEQUENCE [LARGE SCALE GENOMIC DNA]</scope>
    <source>
        <strain evidence="2">FDAARGOS_343</strain>
    </source>
</reference>
<evidence type="ECO:0000313" key="2">
    <source>
        <dbReference type="Proteomes" id="UP000319837"/>
    </source>
</evidence>
<accession>A0A553SSE0</accession>
<dbReference type="RefSeq" id="WP_185763319.1">
    <property type="nucleotide sequence ID" value="NZ_RIBP01000001.1"/>
</dbReference>
<dbReference type="EMBL" id="RIBP01000001">
    <property type="protein sequence ID" value="TRZ39896.1"/>
    <property type="molecule type" value="Genomic_DNA"/>
</dbReference>
<evidence type="ECO:0000313" key="1">
    <source>
        <dbReference type="EMBL" id="TRZ39896.1"/>
    </source>
</evidence>
<comment type="caution">
    <text evidence="1">The sequence shown here is derived from an EMBL/GenBank/DDBJ whole genome shotgun (WGS) entry which is preliminary data.</text>
</comment>
<sequence>MKLSIKVIIITLVCPLLICMRAYAFFSGSTENSLLAKTQTSALFYLTPSSGGAVNSAGSSVFQQTTKTINTTFGKKTSSSYALDLGSLSRPPELSLAIVNDNIGYTITNALKITNKSKNNIDIYISMLNSSGPNTTDTMDKWVKPIFAGTTNNTTQAGTLPGNQSCVINLMLVVGTRSGLAYTKVATGSYSGLLKITVKSVDQTTGLDYNVPLTVKITDGALLGIY</sequence>